<sequence length="123" mass="13437">MKLPLTAILATLAFTTGITAQSVDDALTHFRALADQIDSVQRSIDSYNGGVVLALPVANALYRAHTTATGARTQLSRLDPLSREDSQRALEAYNEIHPRLLRAMTAGRNKCLETRGWGMSRRG</sequence>
<dbReference type="Proteomes" id="UP001610563">
    <property type="component" value="Unassembled WGS sequence"/>
</dbReference>
<evidence type="ECO:0000256" key="1">
    <source>
        <dbReference type="SAM" id="SignalP"/>
    </source>
</evidence>
<organism evidence="2 3">
    <name type="scientific">Aspergillus keveii</name>
    <dbReference type="NCBI Taxonomy" id="714993"/>
    <lineage>
        <taxon>Eukaryota</taxon>
        <taxon>Fungi</taxon>
        <taxon>Dikarya</taxon>
        <taxon>Ascomycota</taxon>
        <taxon>Pezizomycotina</taxon>
        <taxon>Eurotiomycetes</taxon>
        <taxon>Eurotiomycetidae</taxon>
        <taxon>Eurotiales</taxon>
        <taxon>Aspergillaceae</taxon>
        <taxon>Aspergillus</taxon>
        <taxon>Aspergillus subgen. Nidulantes</taxon>
    </lineage>
</organism>
<feature type="signal peptide" evidence="1">
    <location>
        <begin position="1"/>
        <end position="20"/>
    </location>
</feature>
<dbReference type="Pfam" id="PF12296">
    <property type="entry name" value="HsbA"/>
    <property type="match status" value="1"/>
</dbReference>
<accession>A0ABR4G3X1</accession>
<protein>
    <submittedName>
        <fullName evidence="2">Uncharacterized protein</fullName>
    </submittedName>
</protein>
<evidence type="ECO:0000313" key="2">
    <source>
        <dbReference type="EMBL" id="KAL2793727.1"/>
    </source>
</evidence>
<evidence type="ECO:0000313" key="3">
    <source>
        <dbReference type="Proteomes" id="UP001610563"/>
    </source>
</evidence>
<feature type="chain" id="PRO_5045439283" evidence="1">
    <location>
        <begin position="21"/>
        <end position="123"/>
    </location>
</feature>
<reference evidence="2 3" key="1">
    <citation type="submission" date="2024-07" db="EMBL/GenBank/DDBJ databases">
        <title>Section-level genome sequencing and comparative genomics of Aspergillus sections Usti and Cavernicolus.</title>
        <authorList>
            <consortium name="Lawrence Berkeley National Laboratory"/>
            <person name="Nybo J.L."/>
            <person name="Vesth T.C."/>
            <person name="Theobald S."/>
            <person name="Frisvad J.C."/>
            <person name="Larsen T.O."/>
            <person name="Kjaerboelling I."/>
            <person name="Rothschild-Mancinelli K."/>
            <person name="Lyhne E.K."/>
            <person name="Kogle M.E."/>
            <person name="Barry K."/>
            <person name="Clum A."/>
            <person name="Na H."/>
            <person name="Ledsgaard L."/>
            <person name="Lin J."/>
            <person name="Lipzen A."/>
            <person name="Kuo A."/>
            <person name="Riley R."/>
            <person name="Mondo S."/>
            <person name="Labutti K."/>
            <person name="Haridas S."/>
            <person name="Pangalinan J."/>
            <person name="Salamov A.A."/>
            <person name="Simmons B.A."/>
            <person name="Magnuson J.K."/>
            <person name="Chen J."/>
            <person name="Drula E."/>
            <person name="Henrissat B."/>
            <person name="Wiebenga A."/>
            <person name="Lubbers R.J."/>
            <person name="Gomes A.C."/>
            <person name="Makela M.R."/>
            <person name="Stajich J."/>
            <person name="Grigoriev I.V."/>
            <person name="Mortensen U.H."/>
            <person name="De Vries R.P."/>
            <person name="Baker S.E."/>
            <person name="Andersen M.R."/>
        </authorList>
    </citation>
    <scope>NUCLEOTIDE SEQUENCE [LARGE SCALE GENOMIC DNA]</scope>
    <source>
        <strain evidence="2 3">CBS 209.92</strain>
    </source>
</reference>
<dbReference type="EMBL" id="JBFTWV010000054">
    <property type="protein sequence ID" value="KAL2793727.1"/>
    <property type="molecule type" value="Genomic_DNA"/>
</dbReference>
<dbReference type="InterPro" id="IPR021054">
    <property type="entry name" value="Cell_wall_mannoprotein_1"/>
</dbReference>
<keyword evidence="3" id="KW-1185">Reference proteome</keyword>
<proteinExistence type="predicted"/>
<keyword evidence="1" id="KW-0732">Signal</keyword>
<name>A0ABR4G3X1_9EURO</name>
<gene>
    <name evidence="2" type="ORF">BJX66DRAFT_220667</name>
</gene>
<comment type="caution">
    <text evidence="2">The sequence shown here is derived from an EMBL/GenBank/DDBJ whole genome shotgun (WGS) entry which is preliminary data.</text>
</comment>